<dbReference type="Gene3D" id="3.10.20.30">
    <property type="match status" value="1"/>
</dbReference>
<dbReference type="Pfam" id="PF13328">
    <property type="entry name" value="HD_4"/>
    <property type="match status" value="1"/>
</dbReference>
<reference evidence="9 10" key="1">
    <citation type="submission" date="2011-11" db="EMBL/GenBank/DDBJ databases">
        <title>Improved High-Quality Draft sequence of Beggiatoa alba B18lD.</title>
        <authorList>
            <consortium name="US DOE Joint Genome Institute"/>
            <person name="Lucas S."/>
            <person name="Han J."/>
            <person name="Lapidus A."/>
            <person name="Cheng J.-F."/>
            <person name="Goodwin L."/>
            <person name="Pitluck S."/>
            <person name="Peters L."/>
            <person name="Mikhailova N."/>
            <person name="Held B."/>
            <person name="Detter J.C."/>
            <person name="Han C."/>
            <person name="Tapia R."/>
            <person name="Land M."/>
            <person name="Hauser L."/>
            <person name="Kyrpides N."/>
            <person name="Ivanova N."/>
            <person name="Pagani I."/>
            <person name="Samuel K."/>
            <person name="Teske A."/>
            <person name="Mueller J."/>
            <person name="Woyke T."/>
        </authorList>
    </citation>
    <scope>NUCLEOTIDE SEQUENCE [LARGE SCALE GENOMIC DNA]</scope>
    <source>
        <strain evidence="9 10">B18LD</strain>
    </source>
</reference>
<evidence type="ECO:0000256" key="1">
    <source>
        <dbReference type="ARBA" id="ARBA00022801"/>
    </source>
</evidence>
<dbReference type="GO" id="GO:0005886">
    <property type="term" value="C:plasma membrane"/>
    <property type="evidence" value="ECO:0007669"/>
    <property type="project" value="TreeGrafter"/>
</dbReference>
<comment type="pathway">
    <text evidence="2">Purine metabolism; ppGpp biosynthesis; ppGpp from GDP: step 1/1.</text>
</comment>
<dbReference type="SUPFAM" id="SSF81271">
    <property type="entry name" value="TGS-like"/>
    <property type="match status" value="1"/>
</dbReference>
<dbReference type="SMART" id="SM00954">
    <property type="entry name" value="RelA_SpoT"/>
    <property type="match status" value="1"/>
</dbReference>
<dbReference type="EC" id="3.1.7.2" evidence="3"/>
<dbReference type="InterPro" id="IPR045600">
    <property type="entry name" value="RelA/SpoT_AH_RIS"/>
</dbReference>
<dbReference type="InterPro" id="IPR012675">
    <property type="entry name" value="Beta-grasp_dom_sf"/>
</dbReference>
<dbReference type="Gene3D" id="1.10.3210.10">
    <property type="entry name" value="Hypothetical protein af1432"/>
    <property type="match status" value="1"/>
</dbReference>
<dbReference type="InterPro" id="IPR043519">
    <property type="entry name" value="NT_sf"/>
</dbReference>
<dbReference type="OrthoDB" id="9805041at2"/>
<dbReference type="eggNOG" id="COG0317">
    <property type="taxonomic scope" value="Bacteria"/>
</dbReference>
<dbReference type="Pfam" id="PF19296">
    <property type="entry name" value="RelA_AH_RIS"/>
    <property type="match status" value="1"/>
</dbReference>
<dbReference type="SMART" id="SM00471">
    <property type="entry name" value="HDc"/>
    <property type="match status" value="1"/>
</dbReference>
<feature type="domain" description="TGS" evidence="8">
    <location>
        <begin position="411"/>
        <end position="472"/>
    </location>
</feature>
<dbReference type="PANTHER" id="PTHR21262:SF36">
    <property type="entry name" value="BIFUNCTIONAL (P)PPGPP SYNTHASE_HYDROLASE SPOT"/>
    <property type="match status" value="1"/>
</dbReference>
<proteinExistence type="inferred from homology"/>
<evidence type="ECO:0000256" key="2">
    <source>
        <dbReference type="ARBA" id="ARBA00024329"/>
    </source>
</evidence>
<dbReference type="Gene3D" id="3.30.460.10">
    <property type="entry name" value="Beta Polymerase, domain 2"/>
    <property type="match status" value="1"/>
</dbReference>
<dbReference type="UniPathway" id="UPA00908">
    <property type="reaction ID" value="UER00886"/>
</dbReference>
<dbReference type="GO" id="GO:0042594">
    <property type="term" value="P:response to starvation"/>
    <property type="evidence" value="ECO:0007669"/>
    <property type="project" value="TreeGrafter"/>
</dbReference>
<organism evidence="9 10">
    <name type="scientific">Beggiatoa alba B18LD</name>
    <dbReference type="NCBI Taxonomy" id="395493"/>
    <lineage>
        <taxon>Bacteria</taxon>
        <taxon>Pseudomonadati</taxon>
        <taxon>Pseudomonadota</taxon>
        <taxon>Gammaproteobacteria</taxon>
        <taxon>Thiotrichales</taxon>
        <taxon>Thiotrichaceae</taxon>
        <taxon>Beggiatoa</taxon>
    </lineage>
</organism>
<dbReference type="InterPro" id="IPR004811">
    <property type="entry name" value="RelA/Spo_fam"/>
</dbReference>
<dbReference type="InterPro" id="IPR004095">
    <property type="entry name" value="TGS"/>
</dbReference>
<dbReference type="Proteomes" id="UP000005744">
    <property type="component" value="Unassembled WGS sequence"/>
</dbReference>
<gene>
    <name evidence="9" type="ORF">BegalDRAFT_1729</name>
</gene>
<dbReference type="InterPro" id="IPR045865">
    <property type="entry name" value="ACT-like_dom_sf"/>
</dbReference>
<dbReference type="InterPro" id="IPR003607">
    <property type="entry name" value="HD/PDEase_dom"/>
</dbReference>
<keyword evidence="10" id="KW-1185">Reference proteome</keyword>
<protein>
    <recommendedName>
        <fullName evidence="3">guanosine-3',5'-bis(diphosphate) 3'-diphosphatase</fullName>
        <ecNumber evidence="3">3.1.7.2</ecNumber>
    </recommendedName>
</protein>
<keyword evidence="1" id="KW-0378">Hydrolase</keyword>
<dbReference type="Pfam" id="PF13291">
    <property type="entry name" value="ACT_4"/>
    <property type="match status" value="1"/>
</dbReference>
<dbReference type="InterPro" id="IPR002912">
    <property type="entry name" value="ACT_dom"/>
</dbReference>
<dbReference type="PROSITE" id="PS51671">
    <property type="entry name" value="ACT"/>
    <property type="match status" value="1"/>
</dbReference>
<evidence type="ECO:0000259" key="8">
    <source>
        <dbReference type="PROSITE" id="PS51880"/>
    </source>
</evidence>
<evidence type="ECO:0000313" key="10">
    <source>
        <dbReference type="Proteomes" id="UP000005744"/>
    </source>
</evidence>
<evidence type="ECO:0000259" key="7">
    <source>
        <dbReference type="PROSITE" id="PS51831"/>
    </source>
</evidence>
<dbReference type="SUPFAM" id="SSF81301">
    <property type="entry name" value="Nucleotidyltransferase"/>
    <property type="match status" value="1"/>
</dbReference>
<dbReference type="InterPro" id="IPR006674">
    <property type="entry name" value="HD_domain"/>
</dbReference>
<evidence type="ECO:0000256" key="5">
    <source>
        <dbReference type="RuleBase" id="RU003847"/>
    </source>
</evidence>
<dbReference type="PANTHER" id="PTHR21262">
    <property type="entry name" value="GUANOSINE-3',5'-BIS DIPHOSPHATE 3'-PYROPHOSPHOHYDROLASE"/>
    <property type="match status" value="1"/>
</dbReference>
<dbReference type="Pfam" id="PF04607">
    <property type="entry name" value="RelA_SpoT"/>
    <property type="match status" value="1"/>
</dbReference>
<dbReference type="FunFam" id="3.10.20.30:FF:000002">
    <property type="entry name" value="GTP pyrophosphokinase (RelA/SpoT)"/>
    <property type="match status" value="1"/>
</dbReference>
<dbReference type="CDD" id="cd04876">
    <property type="entry name" value="ACT_RelA-SpoT"/>
    <property type="match status" value="1"/>
</dbReference>
<dbReference type="SUPFAM" id="SSF109604">
    <property type="entry name" value="HD-domain/PDEase-like"/>
    <property type="match status" value="1"/>
</dbReference>
<dbReference type="NCBIfam" id="TIGR00691">
    <property type="entry name" value="spoT_relA"/>
    <property type="match status" value="1"/>
</dbReference>
<dbReference type="InterPro" id="IPR007685">
    <property type="entry name" value="RelA_SpoT"/>
</dbReference>
<comment type="similarity">
    <text evidence="5">Belongs to the relA/spoT family.</text>
</comment>
<dbReference type="CDD" id="cd01668">
    <property type="entry name" value="TGS_RSH"/>
    <property type="match status" value="1"/>
</dbReference>
<sequence length="738" mass="84435">MSAPCSLINRILISDVCALIEKYLEPQQVKEVYHAYLFAAEAHDGQIRQSGEAYIFHPLAVAYILAKLQMDYQTLCAAILHDVIEDTETSKSLLVAAFGETVADLVDGVTKLTRMPLDNREQTQAASFQKMIIAMNHDLRVIIIKLADRLHNMRTISAMKKRSSQIRIAKETLEIYAPIARRLGMDSIYRELQDLSFSAIYPYRYRTLIHHMDKLASKRGELMRSIQTAMEQHLTRQQVEAKPCIRERHYYSIYQRMKHRKASDIKDNRRKTFLQVTNVATFRIITNDVDNCYRALGVVHGLYKPVEEKFRDHIAVPKSNGYQSLHTTLMGPQGMPICVQIRSSEMHEIGERGISAFGLYKLGENPEQAHDCRQVIRQQANNWLRSLVDMQKNAIDSMEFLEHFKMDLFPNEVYVFTPKGKILQLPSGATAVDFAYAVHSNIGDKCSAVKIDNQYMPLSTPLVSGQTVDILTNEWARPNPTWLNFVVTGRAIARIRRFLRKMQHEEAQEVGRRMLNQELAAYQLSVETLDSEQQKHLLTHFKFETMETLLTEIGFGNIIALIVARQFDPLANKEPSKVLPLTQEEHIEGSNRPLIIKGTEGVLMTFARCCRPIPGDEITAFVSSSKGITVHTKSCKNIAEYKHQYEKWLAVEWDAETEGTFFVDIRLDVPNRPGVLATVATTLYKLEVNIDQMSSEPRDGLNSIMKLTIHVRNRDHLASIMRQLRHLDVVTRVQRIRG</sequence>
<evidence type="ECO:0000259" key="6">
    <source>
        <dbReference type="PROSITE" id="PS51671"/>
    </source>
</evidence>
<evidence type="ECO:0000313" key="9">
    <source>
        <dbReference type="EMBL" id="EIJ42606.1"/>
    </source>
</evidence>
<dbReference type="AlphaFoldDB" id="I3CG63"/>
<dbReference type="Gene3D" id="3.30.70.260">
    <property type="match status" value="1"/>
</dbReference>
<dbReference type="Pfam" id="PF02824">
    <property type="entry name" value="TGS"/>
    <property type="match status" value="1"/>
</dbReference>
<dbReference type="SUPFAM" id="SSF55021">
    <property type="entry name" value="ACT-like"/>
    <property type="match status" value="1"/>
</dbReference>
<dbReference type="InterPro" id="IPR012676">
    <property type="entry name" value="TGS-like"/>
</dbReference>
<name>I3CG63_9GAMM</name>
<accession>I3CG63</accession>
<dbReference type="PROSITE" id="PS51880">
    <property type="entry name" value="TGS"/>
    <property type="match status" value="1"/>
</dbReference>
<evidence type="ECO:0000256" key="4">
    <source>
        <dbReference type="ARBA" id="ARBA00047968"/>
    </source>
</evidence>
<feature type="domain" description="HD" evidence="7">
    <location>
        <begin position="54"/>
        <end position="153"/>
    </location>
</feature>
<dbReference type="RefSeq" id="WP_002685701.1">
    <property type="nucleotide sequence ID" value="NZ_JH600070.1"/>
</dbReference>
<dbReference type="GO" id="GO:0008893">
    <property type="term" value="F:guanosine-3',5'-bis(diphosphate) 3'-diphosphatase activity"/>
    <property type="evidence" value="ECO:0007669"/>
    <property type="project" value="UniProtKB-EC"/>
</dbReference>
<dbReference type="CDD" id="cd05399">
    <property type="entry name" value="NT_Rel-Spo_like"/>
    <property type="match status" value="1"/>
</dbReference>
<dbReference type="HOGENOM" id="CLU_012300_3_0_6"/>
<comment type="catalytic activity">
    <reaction evidence="4">
        <text>guanosine 3',5'-bis(diphosphate) + H2O = GDP + diphosphate + H(+)</text>
        <dbReference type="Rhea" id="RHEA:14253"/>
        <dbReference type="ChEBI" id="CHEBI:15377"/>
        <dbReference type="ChEBI" id="CHEBI:15378"/>
        <dbReference type="ChEBI" id="CHEBI:33019"/>
        <dbReference type="ChEBI" id="CHEBI:58189"/>
        <dbReference type="ChEBI" id="CHEBI:77828"/>
        <dbReference type="EC" id="3.1.7.2"/>
    </reaction>
</comment>
<dbReference type="FunFam" id="1.10.3210.10:FF:000001">
    <property type="entry name" value="GTP pyrophosphokinase RelA"/>
    <property type="match status" value="1"/>
</dbReference>
<dbReference type="CDD" id="cd00077">
    <property type="entry name" value="HDc"/>
    <property type="match status" value="1"/>
</dbReference>
<evidence type="ECO:0000256" key="3">
    <source>
        <dbReference type="ARBA" id="ARBA00024387"/>
    </source>
</evidence>
<dbReference type="InterPro" id="IPR033655">
    <property type="entry name" value="TGS_RelA/SpoT"/>
</dbReference>
<dbReference type="GO" id="GO:0008728">
    <property type="term" value="F:GTP diphosphokinase activity"/>
    <property type="evidence" value="ECO:0007669"/>
    <property type="project" value="TreeGrafter"/>
</dbReference>
<dbReference type="STRING" id="395493.BegalDRAFT_1729"/>
<dbReference type="EMBL" id="JH600070">
    <property type="protein sequence ID" value="EIJ42606.1"/>
    <property type="molecule type" value="Genomic_DNA"/>
</dbReference>
<comment type="function">
    <text evidence="5">In eubacteria ppGpp (guanosine 3'-diphosphate 5'-diphosphate) is a mediator of the stringent response that coordinates a variety of cellular activities in response to changes in nutritional abundance.</text>
</comment>
<dbReference type="GO" id="GO:0015970">
    <property type="term" value="P:guanosine tetraphosphate biosynthetic process"/>
    <property type="evidence" value="ECO:0007669"/>
    <property type="project" value="UniProtKB-UniPathway"/>
</dbReference>
<dbReference type="PROSITE" id="PS51831">
    <property type="entry name" value="HD"/>
    <property type="match status" value="1"/>
</dbReference>
<feature type="domain" description="ACT" evidence="6">
    <location>
        <begin position="664"/>
        <end position="738"/>
    </location>
</feature>